<evidence type="ECO:0000313" key="1">
    <source>
        <dbReference type="EMBL" id="MED6249719.1"/>
    </source>
</evidence>
<organism evidence="1 2">
    <name type="scientific">Ataeniobius toweri</name>
    <dbReference type="NCBI Taxonomy" id="208326"/>
    <lineage>
        <taxon>Eukaryota</taxon>
        <taxon>Metazoa</taxon>
        <taxon>Chordata</taxon>
        <taxon>Craniata</taxon>
        <taxon>Vertebrata</taxon>
        <taxon>Euteleostomi</taxon>
        <taxon>Actinopterygii</taxon>
        <taxon>Neopterygii</taxon>
        <taxon>Teleostei</taxon>
        <taxon>Neoteleostei</taxon>
        <taxon>Acanthomorphata</taxon>
        <taxon>Ovalentaria</taxon>
        <taxon>Atherinomorphae</taxon>
        <taxon>Cyprinodontiformes</taxon>
        <taxon>Goodeidae</taxon>
        <taxon>Ataeniobius</taxon>
    </lineage>
</organism>
<sequence length="60" mass="6965">TRRAWYHSQNHWLSCGDHYYGCYGELVTPRRSSLLQFFSSEIRGCLSSLCKCSKCWLADG</sequence>
<dbReference type="Proteomes" id="UP001345963">
    <property type="component" value="Unassembled WGS sequence"/>
</dbReference>
<dbReference type="EMBL" id="JAHUTI010053031">
    <property type="protein sequence ID" value="MED6249719.1"/>
    <property type="molecule type" value="Genomic_DNA"/>
</dbReference>
<feature type="non-terminal residue" evidence="1">
    <location>
        <position position="1"/>
    </location>
</feature>
<comment type="caution">
    <text evidence="1">The sequence shown here is derived from an EMBL/GenBank/DDBJ whole genome shotgun (WGS) entry which is preliminary data.</text>
</comment>
<keyword evidence="2" id="KW-1185">Reference proteome</keyword>
<name>A0ABU7BIZ5_9TELE</name>
<accession>A0ABU7BIZ5</accession>
<evidence type="ECO:0000313" key="2">
    <source>
        <dbReference type="Proteomes" id="UP001345963"/>
    </source>
</evidence>
<proteinExistence type="predicted"/>
<protein>
    <submittedName>
        <fullName evidence="1">Uncharacterized protein</fullName>
    </submittedName>
</protein>
<reference evidence="1 2" key="1">
    <citation type="submission" date="2021-07" db="EMBL/GenBank/DDBJ databases">
        <authorList>
            <person name="Palmer J.M."/>
        </authorList>
    </citation>
    <scope>NUCLEOTIDE SEQUENCE [LARGE SCALE GENOMIC DNA]</scope>
    <source>
        <strain evidence="1 2">AT_MEX2019</strain>
        <tissue evidence="1">Muscle</tissue>
    </source>
</reference>
<gene>
    <name evidence="1" type="ORF">ATANTOWER_018574</name>
</gene>